<dbReference type="Pfam" id="PF00651">
    <property type="entry name" value="BTB"/>
    <property type="match status" value="1"/>
</dbReference>
<dbReference type="CDD" id="cd00121">
    <property type="entry name" value="MATH"/>
    <property type="match status" value="1"/>
</dbReference>
<protein>
    <recommendedName>
        <fullName evidence="3">BTB domain-containing protein</fullName>
    </recommendedName>
</protein>
<dbReference type="SUPFAM" id="SSF49599">
    <property type="entry name" value="TRAF domain-like"/>
    <property type="match status" value="1"/>
</dbReference>
<dbReference type="Gene3D" id="2.60.210.10">
    <property type="entry name" value="Apoptosis, Tumor Necrosis Factor Receptor Associated Protein 2, Chain A"/>
    <property type="match status" value="1"/>
</dbReference>
<feature type="domain" description="BTB" evidence="3">
    <location>
        <begin position="139"/>
        <end position="206"/>
    </location>
</feature>
<dbReference type="PROSITE" id="PS50097">
    <property type="entry name" value="BTB"/>
    <property type="match status" value="1"/>
</dbReference>
<dbReference type="PANTHER" id="PTHR26379:SF446">
    <property type="entry name" value="BTB_POZ AND MATH DOMAIN-CONTAINING PROTEIN 1"/>
    <property type="match status" value="1"/>
</dbReference>
<accession>A0ABC9BQA7</accession>
<gene>
    <name evidence="4" type="ORF">URODEC1_LOCUS67331</name>
</gene>
<dbReference type="InterPro" id="IPR011333">
    <property type="entry name" value="SKP1/BTB/POZ_sf"/>
</dbReference>
<dbReference type="PANTHER" id="PTHR26379">
    <property type="entry name" value="BTB/POZ AND MATH DOMAIN-CONTAINING PROTEIN 1"/>
    <property type="match status" value="1"/>
</dbReference>
<dbReference type="InterPro" id="IPR008974">
    <property type="entry name" value="TRAF-like"/>
</dbReference>
<dbReference type="Gene3D" id="1.25.40.420">
    <property type="match status" value="1"/>
</dbReference>
<evidence type="ECO:0000313" key="5">
    <source>
        <dbReference type="Proteomes" id="UP001497457"/>
    </source>
</evidence>
<dbReference type="InterPro" id="IPR000210">
    <property type="entry name" value="BTB/POZ_dom"/>
</dbReference>
<dbReference type="Pfam" id="PF24570">
    <property type="entry name" value="BACK_BPM_SPOP"/>
    <property type="match status" value="1"/>
</dbReference>
<dbReference type="InterPro" id="IPR045005">
    <property type="entry name" value="BPM1-6"/>
</dbReference>
<dbReference type="InterPro" id="IPR056423">
    <property type="entry name" value="BACK_BPM_SPOP"/>
</dbReference>
<dbReference type="Gene3D" id="3.30.710.10">
    <property type="entry name" value="Potassium Channel Kv1.1, Chain A"/>
    <property type="match status" value="1"/>
</dbReference>
<sequence>MLNSGFVEFKLDHSQAKDLAVGAAVHSGNFAAGGHVWRIKCYPRGRATDMDDAGEYLSLYLELVTHATTVTADAPEPVRPRVPAHLAAAAGDSDARRGVTFVCGVIVLPSAGAGRMLAASPASDVASSLGRMLDSGDGSDVAFSVGGETFRAHRAVLAARSPVFRAELLGSMAEATMPTITLHDMEPETFKAMLRFMYTDTLPVPAAKDRLDGGGGGGCSSPADFLRGLLAAADRYAVDMLKLVCAQKLFDMVSVENVAVTLGCAEVHGCPELKSRCLDFFVEDERNFKKVVLTQGYLEMIQSLPSLVDDISARRGSGQARFTGGEGGEVFL</sequence>
<dbReference type="SMART" id="SM00225">
    <property type="entry name" value="BTB"/>
    <property type="match status" value="1"/>
</dbReference>
<dbReference type="Proteomes" id="UP001497457">
    <property type="component" value="Chromosome 27b"/>
</dbReference>
<evidence type="ECO:0000256" key="1">
    <source>
        <dbReference type="ARBA" id="ARBA00004906"/>
    </source>
</evidence>
<reference evidence="4 5" key="2">
    <citation type="submission" date="2024-10" db="EMBL/GenBank/DDBJ databases">
        <authorList>
            <person name="Ryan C."/>
        </authorList>
    </citation>
    <scope>NUCLEOTIDE SEQUENCE [LARGE SCALE GENOMIC DNA]</scope>
</reference>
<comment type="pathway">
    <text evidence="1">Protein modification; protein ubiquitination.</text>
</comment>
<dbReference type="Pfam" id="PF22486">
    <property type="entry name" value="MATH_2"/>
    <property type="match status" value="1"/>
</dbReference>
<reference evidence="5" key="1">
    <citation type="submission" date="2024-06" db="EMBL/GenBank/DDBJ databases">
        <authorList>
            <person name="Ryan C."/>
        </authorList>
    </citation>
    <scope>NUCLEOTIDE SEQUENCE [LARGE SCALE GENOMIC DNA]</scope>
</reference>
<evidence type="ECO:0000256" key="2">
    <source>
        <dbReference type="ARBA" id="ARBA00010846"/>
    </source>
</evidence>
<evidence type="ECO:0000313" key="4">
    <source>
        <dbReference type="EMBL" id="CAL5005211.1"/>
    </source>
</evidence>
<organism evidence="4 5">
    <name type="scientific">Urochloa decumbens</name>
    <dbReference type="NCBI Taxonomy" id="240449"/>
    <lineage>
        <taxon>Eukaryota</taxon>
        <taxon>Viridiplantae</taxon>
        <taxon>Streptophyta</taxon>
        <taxon>Embryophyta</taxon>
        <taxon>Tracheophyta</taxon>
        <taxon>Spermatophyta</taxon>
        <taxon>Magnoliopsida</taxon>
        <taxon>Liliopsida</taxon>
        <taxon>Poales</taxon>
        <taxon>Poaceae</taxon>
        <taxon>PACMAD clade</taxon>
        <taxon>Panicoideae</taxon>
        <taxon>Panicodae</taxon>
        <taxon>Paniceae</taxon>
        <taxon>Melinidinae</taxon>
        <taxon>Urochloa</taxon>
    </lineage>
</organism>
<keyword evidence="5" id="KW-1185">Reference proteome</keyword>
<comment type="similarity">
    <text evidence="2">Belongs to the Tdpoz family.</text>
</comment>
<dbReference type="EMBL" id="OZ075137">
    <property type="protein sequence ID" value="CAL5005211.1"/>
    <property type="molecule type" value="Genomic_DNA"/>
</dbReference>
<proteinExistence type="inferred from homology"/>
<name>A0ABC9BQA7_9POAL</name>
<dbReference type="AlphaFoldDB" id="A0ABC9BQA7"/>
<evidence type="ECO:0000259" key="3">
    <source>
        <dbReference type="PROSITE" id="PS50097"/>
    </source>
</evidence>
<dbReference type="SUPFAM" id="SSF54695">
    <property type="entry name" value="POZ domain"/>
    <property type="match status" value="1"/>
</dbReference>
<dbReference type="InterPro" id="IPR002083">
    <property type="entry name" value="MATH/TRAF_dom"/>
</dbReference>